<organism evidence="7 8">
    <name type="scientific">Penicillium camemberti (strain FM 013)</name>
    <dbReference type="NCBI Taxonomy" id="1429867"/>
    <lineage>
        <taxon>Eukaryota</taxon>
        <taxon>Fungi</taxon>
        <taxon>Dikarya</taxon>
        <taxon>Ascomycota</taxon>
        <taxon>Pezizomycotina</taxon>
        <taxon>Eurotiomycetes</taxon>
        <taxon>Eurotiomycetidae</taxon>
        <taxon>Eurotiales</taxon>
        <taxon>Aspergillaceae</taxon>
        <taxon>Penicillium</taxon>
    </lineage>
</organism>
<dbReference type="CDD" id="cd12148">
    <property type="entry name" value="fungal_TF_MHR"/>
    <property type="match status" value="1"/>
</dbReference>
<keyword evidence="2" id="KW-0805">Transcription regulation</keyword>
<evidence type="ECO:0000256" key="1">
    <source>
        <dbReference type="ARBA" id="ARBA00022723"/>
    </source>
</evidence>
<keyword evidence="1" id="KW-0479">Metal-binding</keyword>
<dbReference type="GO" id="GO:0000981">
    <property type="term" value="F:DNA-binding transcription factor activity, RNA polymerase II-specific"/>
    <property type="evidence" value="ECO:0007669"/>
    <property type="project" value="InterPro"/>
</dbReference>
<keyword evidence="3" id="KW-0238">DNA-binding</keyword>
<gene>
    <name evidence="7" type="ORF">PCAMFM013_S009g000381</name>
</gene>
<keyword evidence="4" id="KW-0804">Transcription</keyword>
<dbReference type="CDD" id="cd00067">
    <property type="entry name" value="GAL4"/>
    <property type="match status" value="1"/>
</dbReference>
<dbReference type="PROSITE" id="PS50048">
    <property type="entry name" value="ZN2_CY6_FUNGAL_2"/>
    <property type="match status" value="1"/>
</dbReference>
<name>A0A0G4PAU7_PENC3</name>
<dbReference type="Gene3D" id="4.10.240.10">
    <property type="entry name" value="Zn(2)-C6 fungal-type DNA-binding domain"/>
    <property type="match status" value="1"/>
</dbReference>
<dbReference type="GO" id="GO:0003677">
    <property type="term" value="F:DNA binding"/>
    <property type="evidence" value="ECO:0007669"/>
    <property type="project" value="UniProtKB-KW"/>
</dbReference>
<sequence>MKGSRIAPISRGSMAYPRKRAVTACQVCRARRTKCDQKKPRCSFCERIDAQCISEPASLSTFDPASLAILERLANVEEKLDAIHAAGPEASTLPLQLPGPLVPPLPESLEKVLSWSTFCSGASPILSTSQKPPTPLSSRLAGDTQSVVISGDELDPNLCAGYLDAFFQDVHVKNPVFHEPTIRTLVRRVCHNGAGWDAESCLALLICANGALSRPFRSPSLSVNEIRASAGPALFATAQKRMGCILECPGLIQTQCLFLAGVYMMTCMRAFDAWRMFLQALAACQGFGFVQTSSQPQHQNHTGNLAEESIYWSCWKSERELRWELDLPDFRNSSLDSPTLFPSLPQGNEGDTLRSWYFYLSEISLWRLETDAREEITRVSRDWRPGKRGPLLDQLADVAKSNYDQLVTWQDSLPSIVAILDDNMESDILRFVLRGRETYLLELISWPFIYAIVRQLPSSPAETMSPSAREWASRGLQFHVNRLNINQPGFYHRHHRTWLMIHSSARSAAILLAVALNPSTYDLLPQGWLQAVKDTTDMLHFWCMEVKGMEEKVDLFTHLVSNFQH</sequence>
<evidence type="ECO:0000259" key="6">
    <source>
        <dbReference type="PROSITE" id="PS50048"/>
    </source>
</evidence>
<dbReference type="InterPro" id="IPR036864">
    <property type="entry name" value="Zn2-C6_fun-type_DNA-bd_sf"/>
</dbReference>
<dbReference type="InterPro" id="IPR007219">
    <property type="entry name" value="XnlR_reg_dom"/>
</dbReference>
<keyword evidence="5" id="KW-0539">Nucleus</keyword>
<proteinExistence type="predicted"/>
<evidence type="ECO:0000256" key="5">
    <source>
        <dbReference type="ARBA" id="ARBA00023242"/>
    </source>
</evidence>
<evidence type="ECO:0000313" key="8">
    <source>
        <dbReference type="Proteomes" id="UP000053732"/>
    </source>
</evidence>
<dbReference type="Pfam" id="PF04082">
    <property type="entry name" value="Fungal_trans"/>
    <property type="match status" value="1"/>
</dbReference>
<dbReference type="Proteomes" id="UP000053732">
    <property type="component" value="Unassembled WGS sequence"/>
</dbReference>
<reference evidence="7 8" key="1">
    <citation type="journal article" date="2014" name="Nat. Commun.">
        <title>Multiple recent horizontal transfers of a large genomic region in cheese making fungi.</title>
        <authorList>
            <person name="Cheeseman K."/>
            <person name="Ropars J."/>
            <person name="Renault P."/>
            <person name="Dupont J."/>
            <person name="Gouzy J."/>
            <person name="Branca A."/>
            <person name="Abraham A.L."/>
            <person name="Ceppi M."/>
            <person name="Conseiller E."/>
            <person name="Debuchy R."/>
            <person name="Malagnac F."/>
            <person name="Goarin A."/>
            <person name="Silar P."/>
            <person name="Lacoste S."/>
            <person name="Sallet E."/>
            <person name="Bensimon A."/>
            <person name="Giraud T."/>
            <person name="Brygoo Y."/>
        </authorList>
    </citation>
    <scope>NUCLEOTIDE SEQUENCE [LARGE SCALE GENOMIC DNA]</scope>
    <source>
        <strain evidence="8">FM 013</strain>
    </source>
</reference>
<dbReference type="SMART" id="SM00066">
    <property type="entry name" value="GAL4"/>
    <property type="match status" value="1"/>
</dbReference>
<dbReference type="STRING" id="1429867.A0A0G4PAU7"/>
<dbReference type="EMBL" id="HG793142">
    <property type="protein sequence ID" value="CRL23441.1"/>
    <property type="molecule type" value="Genomic_DNA"/>
</dbReference>
<evidence type="ECO:0000256" key="3">
    <source>
        <dbReference type="ARBA" id="ARBA00023125"/>
    </source>
</evidence>
<evidence type="ECO:0000313" key="7">
    <source>
        <dbReference type="EMBL" id="CRL23441.1"/>
    </source>
</evidence>
<protein>
    <submittedName>
        <fullName evidence="7">Fungal transcriptional regulatory protein, N-terminal</fullName>
    </submittedName>
</protein>
<feature type="domain" description="Zn(2)-C6 fungal-type" evidence="6">
    <location>
        <begin position="24"/>
        <end position="54"/>
    </location>
</feature>
<dbReference type="SUPFAM" id="SSF57701">
    <property type="entry name" value="Zn2/Cys6 DNA-binding domain"/>
    <property type="match status" value="1"/>
</dbReference>
<keyword evidence="8" id="KW-1185">Reference proteome</keyword>
<dbReference type="GO" id="GO:0006351">
    <property type="term" value="P:DNA-templated transcription"/>
    <property type="evidence" value="ECO:0007669"/>
    <property type="project" value="InterPro"/>
</dbReference>
<dbReference type="InterPro" id="IPR001138">
    <property type="entry name" value="Zn2Cys6_DnaBD"/>
</dbReference>
<dbReference type="PROSITE" id="PS00463">
    <property type="entry name" value="ZN2_CY6_FUNGAL_1"/>
    <property type="match status" value="1"/>
</dbReference>
<dbReference type="Pfam" id="PF00172">
    <property type="entry name" value="Zn_clus"/>
    <property type="match status" value="1"/>
</dbReference>
<dbReference type="PANTHER" id="PTHR47785:SF7">
    <property type="entry name" value="ZN(II)2CYS6 TRANSCRIPTION FACTOR (EUROFUNG)"/>
    <property type="match status" value="1"/>
</dbReference>
<evidence type="ECO:0000256" key="2">
    <source>
        <dbReference type="ARBA" id="ARBA00023015"/>
    </source>
</evidence>
<evidence type="ECO:0000256" key="4">
    <source>
        <dbReference type="ARBA" id="ARBA00023163"/>
    </source>
</evidence>
<dbReference type="AlphaFoldDB" id="A0A0G4PAU7"/>
<dbReference type="PANTHER" id="PTHR47785">
    <property type="entry name" value="ZN(II)2CYS6 TRANSCRIPTION FACTOR (EUROFUNG)-RELATED-RELATED"/>
    <property type="match status" value="1"/>
</dbReference>
<dbReference type="InterPro" id="IPR053181">
    <property type="entry name" value="EcdB-like_regulator"/>
</dbReference>
<dbReference type="GO" id="GO:0008270">
    <property type="term" value="F:zinc ion binding"/>
    <property type="evidence" value="ECO:0007669"/>
    <property type="project" value="InterPro"/>
</dbReference>
<accession>A0A0G4PAU7</accession>